<dbReference type="EMBL" id="OX597826">
    <property type="protein sequence ID" value="CAI9731751.1"/>
    <property type="molecule type" value="Genomic_DNA"/>
</dbReference>
<keyword evidence="3" id="KW-1185">Reference proteome</keyword>
<evidence type="ECO:0000313" key="2">
    <source>
        <dbReference type="EMBL" id="CAI9731751.1"/>
    </source>
</evidence>
<keyword evidence="1" id="KW-0472">Membrane</keyword>
<name>A0AA36FAE3_OCTVU</name>
<feature type="transmembrane region" description="Helical" evidence="1">
    <location>
        <begin position="6"/>
        <end position="26"/>
    </location>
</feature>
<evidence type="ECO:0000256" key="1">
    <source>
        <dbReference type="SAM" id="Phobius"/>
    </source>
</evidence>
<organism evidence="2 3">
    <name type="scientific">Octopus vulgaris</name>
    <name type="common">Common octopus</name>
    <dbReference type="NCBI Taxonomy" id="6645"/>
    <lineage>
        <taxon>Eukaryota</taxon>
        <taxon>Metazoa</taxon>
        <taxon>Spiralia</taxon>
        <taxon>Lophotrochozoa</taxon>
        <taxon>Mollusca</taxon>
        <taxon>Cephalopoda</taxon>
        <taxon>Coleoidea</taxon>
        <taxon>Octopodiformes</taxon>
        <taxon>Octopoda</taxon>
        <taxon>Incirrata</taxon>
        <taxon>Octopodidae</taxon>
        <taxon>Octopus</taxon>
    </lineage>
</organism>
<gene>
    <name evidence="2" type="ORF">OCTVUL_1B007809</name>
</gene>
<dbReference type="AlphaFoldDB" id="A0AA36FAE3"/>
<keyword evidence="1" id="KW-0812">Transmembrane</keyword>
<reference evidence="2" key="1">
    <citation type="submission" date="2023-08" db="EMBL/GenBank/DDBJ databases">
        <authorList>
            <person name="Alioto T."/>
            <person name="Alioto T."/>
            <person name="Gomez Garrido J."/>
        </authorList>
    </citation>
    <scope>NUCLEOTIDE SEQUENCE</scope>
</reference>
<protein>
    <submittedName>
        <fullName evidence="2">Uncharacterized protein</fullName>
    </submittedName>
</protein>
<sequence length="250" mass="28837">MKSAMIVINVIFYFAVMVCLANGAAIKLEPKISKGDSTYERVLVEKLMEKIQFDRMLENNDIEPQNEILVTELAENRDLQNLEHMRCSWNQNIGECCVGLFRLPRLCFRMKILNKALQFSLRVGGHVILRTTFRGTFTKTFGFNLGFATISFTLAVETLTPQEFKACFRIDYRVLIFHLTTNLGCIHKYFHSNEISSLDSIEDWNINDKVSFGTQVFGADKPKRLEYVGEMNENENSLIWPKDAEKQRAN</sequence>
<proteinExistence type="predicted"/>
<evidence type="ECO:0000313" key="3">
    <source>
        <dbReference type="Proteomes" id="UP001162480"/>
    </source>
</evidence>
<dbReference type="Proteomes" id="UP001162480">
    <property type="component" value="Chromosome 13"/>
</dbReference>
<keyword evidence="1" id="KW-1133">Transmembrane helix</keyword>
<accession>A0AA36FAE3</accession>